<comment type="caution">
    <text evidence="2">The sequence shown here is derived from an EMBL/GenBank/DDBJ whole genome shotgun (WGS) entry which is preliminary data.</text>
</comment>
<dbReference type="RefSeq" id="WP_380916346.1">
    <property type="nucleotide sequence ID" value="NZ_JBHTJG010000008.1"/>
</dbReference>
<reference evidence="3" key="1">
    <citation type="journal article" date="2019" name="Int. J. Syst. Evol. Microbiol.">
        <title>The Global Catalogue of Microorganisms (GCM) 10K type strain sequencing project: providing services to taxonomists for standard genome sequencing and annotation.</title>
        <authorList>
            <consortium name="The Broad Institute Genomics Platform"/>
            <consortium name="The Broad Institute Genome Sequencing Center for Infectious Disease"/>
            <person name="Wu L."/>
            <person name="Ma J."/>
        </authorList>
    </citation>
    <scope>NUCLEOTIDE SEQUENCE [LARGE SCALE GENOMIC DNA]</scope>
    <source>
        <strain evidence="3">CCUG 62982</strain>
    </source>
</reference>
<dbReference type="EMBL" id="JBHTJG010000008">
    <property type="protein sequence ID" value="MFD0947643.1"/>
    <property type="molecule type" value="Genomic_DNA"/>
</dbReference>
<evidence type="ECO:0000313" key="2">
    <source>
        <dbReference type="EMBL" id="MFD0947643.1"/>
    </source>
</evidence>
<name>A0ABW3HBT2_9SPHN</name>
<dbReference type="InterPro" id="IPR027417">
    <property type="entry name" value="P-loop_NTPase"/>
</dbReference>
<dbReference type="SUPFAM" id="SSF52540">
    <property type="entry name" value="P-loop containing nucleoside triphosphate hydrolases"/>
    <property type="match status" value="1"/>
</dbReference>
<dbReference type="Proteomes" id="UP001596977">
    <property type="component" value="Unassembled WGS sequence"/>
</dbReference>
<accession>A0ABW3HBT2</accession>
<sequence>MTIELDRLVQNLDPTRTILFFGAGSSIPSGSPSAADLVEAITTKFKVATDGFSLAEVAELAELEHGRQPLIELVRQRFPRPNPTGGILNIPLYKWRAIYTTNYDELLERSYQIRAQATHVVTTNYDFSKHTAPDSQPIFKIHGTIGHDIVDGHKSRMIVTQGDYDRTAEYREFLFNRLAADMAGGDLIIIGYSLSDPDIKAVVDRVIAIQAKMGGAGGAVFLVLYQRDEARAKLFEARGIRIAFGGIDEFSAALTAKGPAAALVHSSSDDPVQDSQVLSTITVDVSHSLAVLPPNAVAMFNGRPATYADVAGDLTFTRTAANNIASMFGAANKQFAAIIGASGVGKTTAARQVAVQLEKLGWRCWEHKTDFELPADEWIAAAHALQTSGRQALLYVDDAHLHLTSLNRIADELFANSITSLRLLVTSGRSQWQYRTKSVHFSKNLAEIGLSKLNSQEIDRLILLVSSDNSIKPLVEGTFSGFSYQEKRRRLTDKCEADAFVCLRNIFAQEKFDDIILREYAQLRTDDQEIYRLVAAMEHAGIRVHRQLVLRLTSISAGMVGAALGNLVDVLSEYDISERFGIYGWKVRHKVIAGIIAKYKFSDQASMVELFDRVIDSLSPTYRIERNSINEMCNLDTGLPSIPDKEVQNRLLRKLISIAPGEPIPRHRLIRNLIDLDKFDLAETEIRVFETDLHTDGPVARYRIVLLLARALYTPGLMDEDRVVILRKAESQAAGSASRFDTNRHVLSAYCDVGLELLKRTGDSSAFDRAFKALKVAADRMGDDDTAKAVRNYERRHFDMTG</sequence>
<dbReference type="Pfam" id="PF13289">
    <property type="entry name" value="SIR2_2"/>
    <property type="match status" value="1"/>
</dbReference>
<dbReference type="InterPro" id="IPR057574">
    <property type="entry name" value="nSTAND_NTPase5_dom"/>
</dbReference>
<feature type="domain" description="Novel STAND NTPase 5" evidence="1">
    <location>
        <begin position="300"/>
        <end position="438"/>
    </location>
</feature>
<protein>
    <submittedName>
        <fullName evidence="2">SIR2 family protein</fullName>
    </submittedName>
</protein>
<evidence type="ECO:0000259" key="1">
    <source>
        <dbReference type="Pfam" id="PF25199"/>
    </source>
</evidence>
<proteinExistence type="predicted"/>
<evidence type="ECO:0000313" key="3">
    <source>
        <dbReference type="Proteomes" id="UP001596977"/>
    </source>
</evidence>
<keyword evidence="3" id="KW-1185">Reference proteome</keyword>
<organism evidence="2 3">
    <name type="scientific">Sphingomonas canadensis</name>
    <dbReference type="NCBI Taxonomy" id="1219257"/>
    <lineage>
        <taxon>Bacteria</taxon>
        <taxon>Pseudomonadati</taxon>
        <taxon>Pseudomonadota</taxon>
        <taxon>Alphaproteobacteria</taxon>
        <taxon>Sphingomonadales</taxon>
        <taxon>Sphingomonadaceae</taxon>
        <taxon>Sphingomonas</taxon>
    </lineage>
</organism>
<dbReference type="Pfam" id="PF25199">
    <property type="entry name" value="nSTAND_NTPase5"/>
    <property type="match status" value="1"/>
</dbReference>
<gene>
    <name evidence="2" type="ORF">ACFQ1E_14935</name>
</gene>
<dbReference type="InterPro" id="IPR029035">
    <property type="entry name" value="DHS-like_NAD/FAD-binding_dom"/>
</dbReference>
<dbReference type="SUPFAM" id="SSF52467">
    <property type="entry name" value="DHS-like NAD/FAD-binding domain"/>
    <property type="match status" value="1"/>
</dbReference>